<dbReference type="GO" id="GO:0000976">
    <property type="term" value="F:transcription cis-regulatory region binding"/>
    <property type="evidence" value="ECO:0007669"/>
    <property type="project" value="TreeGrafter"/>
</dbReference>
<keyword evidence="2 4" id="KW-0238">DNA-binding</keyword>
<dbReference type="InterPro" id="IPR009057">
    <property type="entry name" value="Homeodomain-like_sf"/>
</dbReference>
<evidence type="ECO:0000256" key="4">
    <source>
        <dbReference type="PROSITE-ProRule" id="PRU00335"/>
    </source>
</evidence>
<proteinExistence type="predicted"/>
<sequence length="243" mass="26568">MPRQSNSSPVKPRRAPSQARSERMVATLLEAAAQVLENKGLEGFNTNAVAERAGVSIGSLYQYFPSKDALTFALMQRESEGFYQEALAALDHANGSVALDYLIGVSVRQQFARPTLARLLDVEESRPHMRAALSTKGSIRTLLTEILARDGLPPQEDTLLASRDLLAMIRGLVDAAGEREETDMAGLIRRVTAAVFGYLTLMSTTGVESTRVSSVARTDESPPTQDKREQAPRKTSPRARKRP</sequence>
<feature type="region of interest" description="Disordered" evidence="5">
    <location>
        <begin position="209"/>
        <end position="243"/>
    </location>
</feature>
<dbReference type="AlphaFoldDB" id="A0A329CV32"/>
<dbReference type="PANTHER" id="PTHR30055:SF234">
    <property type="entry name" value="HTH-TYPE TRANSCRIPTIONAL REGULATOR BETI"/>
    <property type="match status" value="1"/>
</dbReference>
<gene>
    <name evidence="7" type="ORF">BX591_105263</name>
</gene>
<evidence type="ECO:0000259" key="6">
    <source>
        <dbReference type="PROSITE" id="PS50977"/>
    </source>
</evidence>
<evidence type="ECO:0000256" key="5">
    <source>
        <dbReference type="SAM" id="MobiDB-lite"/>
    </source>
</evidence>
<protein>
    <submittedName>
        <fullName evidence="7">TetR family transcriptional regulator</fullName>
    </submittedName>
</protein>
<keyword evidence="3" id="KW-0804">Transcription</keyword>
<dbReference type="GO" id="GO:0003700">
    <property type="term" value="F:DNA-binding transcription factor activity"/>
    <property type="evidence" value="ECO:0007669"/>
    <property type="project" value="TreeGrafter"/>
</dbReference>
<dbReference type="Pfam" id="PF00440">
    <property type="entry name" value="TetR_N"/>
    <property type="match status" value="1"/>
</dbReference>
<dbReference type="PROSITE" id="PS50977">
    <property type="entry name" value="HTH_TETR_2"/>
    <property type="match status" value="1"/>
</dbReference>
<comment type="caution">
    <text evidence="7">The sequence shown here is derived from an EMBL/GenBank/DDBJ whole genome shotgun (WGS) entry which is preliminary data.</text>
</comment>
<dbReference type="Proteomes" id="UP000248918">
    <property type="component" value="Unassembled WGS sequence"/>
</dbReference>
<evidence type="ECO:0000256" key="3">
    <source>
        <dbReference type="ARBA" id="ARBA00023163"/>
    </source>
</evidence>
<dbReference type="OrthoDB" id="9816320at2"/>
<organism evidence="7 8">
    <name type="scientific">Paraburkholderia bryophila</name>
    <dbReference type="NCBI Taxonomy" id="420952"/>
    <lineage>
        <taxon>Bacteria</taxon>
        <taxon>Pseudomonadati</taxon>
        <taxon>Pseudomonadota</taxon>
        <taxon>Betaproteobacteria</taxon>
        <taxon>Burkholderiales</taxon>
        <taxon>Burkholderiaceae</taxon>
        <taxon>Paraburkholderia</taxon>
    </lineage>
</organism>
<feature type="domain" description="HTH tetR-type" evidence="6">
    <location>
        <begin position="22"/>
        <end position="82"/>
    </location>
</feature>
<dbReference type="EMBL" id="QLTK01000005">
    <property type="protein sequence ID" value="RAS35544.1"/>
    <property type="molecule type" value="Genomic_DNA"/>
</dbReference>
<dbReference type="Gene3D" id="1.10.357.10">
    <property type="entry name" value="Tetracycline Repressor, domain 2"/>
    <property type="match status" value="1"/>
</dbReference>
<dbReference type="PRINTS" id="PR00455">
    <property type="entry name" value="HTHTETR"/>
</dbReference>
<feature type="compositionally biased region" description="Basic and acidic residues" evidence="5">
    <location>
        <begin position="217"/>
        <end position="232"/>
    </location>
</feature>
<dbReference type="PANTHER" id="PTHR30055">
    <property type="entry name" value="HTH-TYPE TRANSCRIPTIONAL REGULATOR RUTR"/>
    <property type="match status" value="1"/>
</dbReference>
<reference evidence="7 8" key="1">
    <citation type="submission" date="2018-06" db="EMBL/GenBank/DDBJ databases">
        <title>Genomic Encyclopedia of Type Strains, Phase III (KMG-III): the genomes of soil and plant-associated and newly described type strains.</title>
        <authorList>
            <person name="Whitman W."/>
        </authorList>
    </citation>
    <scope>NUCLEOTIDE SEQUENCE [LARGE SCALE GENOMIC DNA]</scope>
    <source>
        <strain evidence="7 8">LMG 23644</strain>
    </source>
</reference>
<evidence type="ECO:0000313" key="8">
    <source>
        <dbReference type="Proteomes" id="UP000248918"/>
    </source>
</evidence>
<dbReference type="InterPro" id="IPR050109">
    <property type="entry name" value="HTH-type_TetR-like_transc_reg"/>
</dbReference>
<evidence type="ECO:0000313" key="7">
    <source>
        <dbReference type="EMBL" id="RAS35544.1"/>
    </source>
</evidence>
<name>A0A329CV32_9BURK</name>
<dbReference type="SUPFAM" id="SSF46689">
    <property type="entry name" value="Homeodomain-like"/>
    <property type="match status" value="1"/>
</dbReference>
<keyword evidence="1" id="KW-0805">Transcription regulation</keyword>
<evidence type="ECO:0000256" key="1">
    <source>
        <dbReference type="ARBA" id="ARBA00023015"/>
    </source>
</evidence>
<evidence type="ECO:0000256" key="2">
    <source>
        <dbReference type="ARBA" id="ARBA00023125"/>
    </source>
</evidence>
<feature type="region of interest" description="Disordered" evidence="5">
    <location>
        <begin position="1"/>
        <end position="21"/>
    </location>
</feature>
<feature type="DNA-binding region" description="H-T-H motif" evidence="4">
    <location>
        <begin position="45"/>
        <end position="64"/>
    </location>
</feature>
<dbReference type="InterPro" id="IPR001647">
    <property type="entry name" value="HTH_TetR"/>
</dbReference>
<accession>A0A329CV32</accession>